<name>J9FRG1_9ZZZZ</name>
<evidence type="ECO:0000313" key="1">
    <source>
        <dbReference type="EMBL" id="EJW89974.1"/>
    </source>
</evidence>
<sequence length="41" mass="4426">MHGAGLTLKNLSDKDMYYAGSVFADGKLTITGAKDTDLLHR</sequence>
<organism evidence="1">
    <name type="scientific">gut metagenome</name>
    <dbReference type="NCBI Taxonomy" id="749906"/>
    <lineage>
        <taxon>unclassified sequences</taxon>
        <taxon>metagenomes</taxon>
        <taxon>organismal metagenomes</taxon>
    </lineage>
</organism>
<gene>
    <name evidence="1" type="ORF">EVA_21919</name>
</gene>
<dbReference type="EMBL" id="AMCI01009134">
    <property type="protein sequence ID" value="EJW89974.1"/>
    <property type="molecule type" value="Genomic_DNA"/>
</dbReference>
<reference evidence="1" key="1">
    <citation type="journal article" date="2012" name="PLoS ONE">
        <title>Gene sets for utilization of primary and secondary nutrition supplies in the distal gut of endangered iberian lynx.</title>
        <authorList>
            <person name="Alcaide M."/>
            <person name="Messina E."/>
            <person name="Richter M."/>
            <person name="Bargiela R."/>
            <person name="Peplies J."/>
            <person name="Huws S.A."/>
            <person name="Newbold C.J."/>
            <person name="Golyshin P.N."/>
            <person name="Simon M.A."/>
            <person name="Lopez G."/>
            <person name="Yakimov M.M."/>
            <person name="Ferrer M."/>
        </authorList>
    </citation>
    <scope>NUCLEOTIDE SEQUENCE</scope>
</reference>
<protein>
    <submittedName>
        <fullName evidence="1">Uncharacterized protein</fullName>
    </submittedName>
</protein>
<accession>J9FRG1</accession>
<comment type="caution">
    <text evidence="1">The sequence shown here is derived from an EMBL/GenBank/DDBJ whole genome shotgun (WGS) entry which is preliminary data.</text>
</comment>
<dbReference type="AlphaFoldDB" id="J9FRG1"/>
<proteinExistence type="predicted"/>